<evidence type="ECO:0000313" key="2">
    <source>
        <dbReference type="Proteomes" id="UP000594778"/>
    </source>
</evidence>
<sequence>MYRVYVIKQRAGGSEVLPATRTQTPVFAAAAAAFGALQEQEFDAAHLLLMTLDNRQLNAYRYGSRPGERDYLAPGATLRQR</sequence>
<accession>A0A7T2S7G5</accession>
<proteinExistence type="predicted"/>
<dbReference type="RefSeq" id="WP_197956857.1">
    <property type="nucleotide sequence ID" value="NZ_CP065668.1"/>
</dbReference>
<gene>
    <name evidence="1" type="ORF">I6G66_10035</name>
</gene>
<protein>
    <submittedName>
        <fullName evidence="1">Uncharacterized protein</fullName>
    </submittedName>
</protein>
<name>A0A7T2S7G5_DELAC</name>
<organism evidence="1 2">
    <name type="scientific">Delftia acidovorans</name>
    <name type="common">Pseudomonas acidovorans</name>
    <name type="synonym">Comamonas acidovorans</name>
    <dbReference type="NCBI Taxonomy" id="80866"/>
    <lineage>
        <taxon>Bacteria</taxon>
        <taxon>Pseudomonadati</taxon>
        <taxon>Pseudomonadota</taxon>
        <taxon>Betaproteobacteria</taxon>
        <taxon>Burkholderiales</taxon>
        <taxon>Comamonadaceae</taxon>
        <taxon>Delftia</taxon>
    </lineage>
</organism>
<dbReference type="AlphaFoldDB" id="A0A7T2S7G5"/>
<evidence type="ECO:0000313" key="1">
    <source>
        <dbReference type="EMBL" id="QPS10305.1"/>
    </source>
</evidence>
<dbReference type="Proteomes" id="UP000594778">
    <property type="component" value="Chromosome"/>
</dbReference>
<reference evidence="1 2" key="1">
    <citation type="submission" date="2020-12" db="EMBL/GenBank/DDBJ databases">
        <title>FDA dAtabase for Regulatory Grade micrObial Sequences (FDA-ARGOS): Supporting development and validation of Infectious Disease Dx tests.</title>
        <authorList>
            <person name="Sproer C."/>
            <person name="Gronow S."/>
            <person name="Severitt S."/>
            <person name="Schroder I."/>
            <person name="Tallon L."/>
            <person name="Sadzewicz L."/>
            <person name="Zhao X."/>
            <person name="Boylan J."/>
            <person name="Ott S."/>
            <person name="Bowen H."/>
            <person name="Vavikolanu K."/>
            <person name="Mehta A."/>
            <person name="Aluvathingal J."/>
            <person name="Nadendla S."/>
            <person name="Lowell S."/>
            <person name="Myers T."/>
            <person name="Yan Y."/>
            <person name="Sichtig H."/>
        </authorList>
    </citation>
    <scope>NUCLEOTIDE SEQUENCE [LARGE SCALE GENOMIC DNA]</scope>
    <source>
        <strain evidence="1 2">FDAARGOS_909</strain>
    </source>
</reference>
<dbReference type="EMBL" id="CP065668">
    <property type="protein sequence ID" value="QPS10305.1"/>
    <property type="molecule type" value="Genomic_DNA"/>
</dbReference>